<comment type="caution">
    <text evidence="3">The sequence shown here is derived from an EMBL/GenBank/DDBJ whole genome shotgun (WGS) entry which is preliminary data.</text>
</comment>
<dbReference type="EMBL" id="QZEI01000046">
    <property type="protein sequence ID" value="RLV59034.1"/>
    <property type="molecule type" value="Genomic_DNA"/>
</dbReference>
<gene>
    <name evidence="3" type="ORF">D5018_14170</name>
</gene>
<proteinExistence type="predicted"/>
<dbReference type="InterPro" id="IPR046524">
    <property type="entry name" value="DUF6701"/>
</dbReference>
<dbReference type="PROSITE" id="PS51257">
    <property type="entry name" value="PROKAR_LIPOPROTEIN"/>
    <property type="match status" value="1"/>
</dbReference>
<evidence type="ECO:0000313" key="3">
    <source>
        <dbReference type="EMBL" id="RLV59034.1"/>
    </source>
</evidence>
<evidence type="ECO:0000256" key="1">
    <source>
        <dbReference type="SAM" id="SignalP"/>
    </source>
</evidence>
<dbReference type="Pfam" id="PF20419">
    <property type="entry name" value="DUF6701"/>
    <property type="match status" value="1"/>
</dbReference>
<keyword evidence="1" id="KW-0732">Signal</keyword>
<reference evidence="3 4" key="1">
    <citation type="submission" date="2018-09" db="EMBL/GenBank/DDBJ databases">
        <title>Phylogeny of the Shewanellaceae, and recommendation for two new genera, Pseudoshewanella and Parashewanella.</title>
        <authorList>
            <person name="Wang G."/>
        </authorList>
    </citation>
    <scope>NUCLEOTIDE SEQUENCE [LARGE SCALE GENOMIC DNA]</scope>
    <source>
        <strain evidence="3 4">C51</strain>
    </source>
</reference>
<evidence type="ECO:0000259" key="2">
    <source>
        <dbReference type="Pfam" id="PF20419"/>
    </source>
</evidence>
<name>A0A3L8PUQ5_9GAMM</name>
<evidence type="ECO:0000313" key="4">
    <source>
        <dbReference type="Proteomes" id="UP000281474"/>
    </source>
</evidence>
<sequence>MKRTKLSQFYSVVLLLFVGLCSWQSCAMDVESFLKFGKTESRKGQFGAFQEINVTFDTPFAVGTVPLIFITPTFNNANNVTSDNSSSIFITRVSNTGFSWIQRDPPSSFTFNSSKIMRDVHWLAITEGEHSFANGLKLFAGKSTKSSATNLSAGSWTRIINDPAIGYDAFLTQTQTDNNANGCWVTSVSRRIPSNFAGLVDGEINLETSEVYDDAGARYCFRRNRGTYPQPETVGYLALTKGHGSIDYNSTKTLKYQFGEGKNAANSGFYNLNAQCRHSTALQGFTDTPFLVAKKISRFGNDGGWLRRCDLSSSQVSIAVDEDTYRDSERSHTVEDFSFVALELVDKTVTPTQVHHFELGYSDNQFTCKREPITLKACADQSCTQLVDGEVLARLAPNLSANFGGWFSGENRISEIRFSNGQVPVEFEYFGTQPITLNVADSTPTAQFPTLCKKGSDAPSVAACTIQFSSSGFIFNISPEYSNKPQRFQIEAKRQNGSGRCTPMFRNRTRQVWLSTQDIDPNPRNSNIAVQAKTTTSDTYQNISSNANQPTQFSLYFNNQGIASLDLNYAEAGKMQLDIRFWNTNNINRPPSLSGSSQFVRSPVGFCFKPSESKGEYGGGFDANSAFKKAGEEFGLMITAKAWQSDSDSDFCNNLTTRNYQQQGVQLTHQLVAPAGGAKGTLKVPNFNYQQSSDGNTVNQAVSEVGVFNFTVSAPNYMNSDKSVATATSPNIGRFVPASFNFVNLVTPAVLPQCGNSLYMDQPFDLNYQITAVNTSGARTQNYTGEFAKGDMRLIALKNSQDLSARLNAKVSTTELIISAANMRWSNGQATIDTNPIFERSVSPDGPYLGYDIGIALDDKDNGIAGINGADMIPANCQDQSCRGLKLSTKPVDLYYARVFAENGYGIESSDIRSSVKIQTWDSTLDNWLDNKTDSCTTLATPNLINPQYVPSIGAGQSITREFGNNGRFDDGQLPLFWKPSSVPYYRGKVASELTVPSYLKWRWPWANPVGSDANPISNAYFGRFRGHDRVIYWREVQ</sequence>
<organism evidence="3 4">
    <name type="scientific">Parashewanella curva</name>
    <dbReference type="NCBI Taxonomy" id="2338552"/>
    <lineage>
        <taxon>Bacteria</taxon>
        <taxon>Pseudomonadati</taxon>
        <taxon>Pseudomonadota</taxon>
        <taxon>Gammaproteobacteria</taxon>
        <taxon>Alteromonadales</taxon>
        <taxon>Shewanellaceae</taxon>
        <taxon>Parashewanella</taxon>
    </lineage>
</organism>
<dbReference type="OrthoDB" id="9790247at2"/>
<feature type="signal peptide" evidence="1">
    <location>
        <begin position="1"/>
        <end position="27"/>
    </location>
</feature>
<protein>
    <recommendedName>
        <fullName evidence="2">DUF6701 domain-containing protein</fullName>
    </recommendedName>
</protein>
<dbReference type="AlphaFoldDB" id="A0A3L8PUQ5"/>
<dbReference type="RefSeq" id="WP_121839655.1">
    <property type="nucleotide sequence ID" value="NZ_ML014795.1"/>
</dbReference>
<keyword evidence="4" id="KW-1185">Reference proteome</keyword>
<dbReference type="Proteomes" id="UP000281474">
    <property type="component" value="Unassembled WGS sequence"/>
</dbReference>
<feature type="domain" description="DUF6701" evidence="2">
    <location>
        <begin position="449"/>
        <end position="1037"/>
    </location>
</feature>
<feature type="chain" id="PRO_5018018999" description="DUF6701 domain-containing protein" evidence="1">
    <location>
        <begin position="28"/>
        <end position="1038"/>
    </location>
</feature>
<accession>A0A3L8PUQ5</accession>